<organism evidence="1 2">
    <name type="scientific">Paracoccus seriniphilus</name>
    <dbReference type="NCBI Taxonomy" id="184748"/>
    <lineage>
        <taxon>Bacteria</taxon>
        <taxon>Pseudomonadati</taxon>
        <taxon>Pseudomonadota</taxon>
        <taxon>Alphaproteobacteria</taxon>
        <taxon>Rhodobacterales</taxon>
        <taxon>Paracoccaceae</taxon>
        <taxon>Paracoccus</taxon>
    </lineage>
</organism>
<sequence length="183" mass="20433">MISTDTRSQADLVPSITCDGECIYPNAATLVHRCACKQDDLGLADTAHEFYSLFDRLCYGVISCEGILRSVDCLIGCAPLPDEVSRGMFRYAIDVDHLAATRMKELLAERRKEFICMTLHLARDGFYPPQLWADHFLASNDIADDSLFKGRDNANRNSRILTGGMGYRFQARDFAPEARAVKG</sequence>
<reference evidence="1 2" key="1">
    <citation type="submission" date="2017-07" db="EMBL/GenBank/DDBJ databases">
        <authorList>
            <person name="Sun Z.S."/>
            <person name="Albrecht U."/>
            <person name="Echele G."/>
            <person name="Lee C.C."/>
        </authorList>
    </citation>
    <scope>NUCLEOTIDE SEQUENCE [LARGE SCALE GENOMIC DNA]</scope>
    <source>
        <strain evidence="1 2">DSM 14827</strain>
    </source>
</reference>
<dbReference type="Proteomes" id="UP000198307">
    <property type="component" value="Unassembled WGS sequence"/>
</dbReference>
<protein>
    <submittedName>
        <fullName evidence="1">Uncharacterized protein</fullName>
    </submittedName>
</protein>
<dbReference type="EMBL" id="FZQB01000005">
    <property type="protein sequence ID" value="SNT73578.1"/>
    <property type="molecule type" value="Genomic_DNA"/>
</dbReference>
<evidence type="ECO:0000313" key="1">
    <source>
        <dbReference type="EMBL" id="SNT73578.1"/>
    </source>
</evidence>
<accession>A0A239PTW5</accession>
<name>A0A239PTW5_9RHOB</name>
<dbReference type="AlphaFoldDB" id="A0A239PTW5"/>
<evidence type="ECO:0000313" key="2">
    <source>
        <dbReference type="Proteomes" id="UP000198307"/>
    </source>
</evidence>
<gene>
    <name evidence="1" type="ORF">SAMN05444959_10597</name>
</gene>
<proteinExistence type="predicted"/>
<keyword evidence="2" id="KW-1185">Reference proteome</keyword>